<evidence type="ECO:0000313" key="4">
    <source>
        <dbReference type="Proteomes" id="UP000005237"/>
    </source>
</evidence>
<dbReference type="Gene3D" id="1.10.10.1940">
    <property type="match status" value="1"/>
</dbReference>
<evidence type="ECO:0000259" key="2">
    <source>
        <dbReference type="Pfam" id="PF01549"/>
    </source>
</evidence>
<reference evidence="3" key="2">
    <citation type="submission" date="2022-06" db="UniProtKB">
        <authorList>
            <consortium name="EnsemblMetazoa"/>
        </authorList>
    </citation>
    <scope>IDENTIFICATION</scope>
    <source>
        <strain evidence="3">DF5081</strain>
    </source>
</reference>
<accession>A0A8R1EKT8</accession>
<protein>
    <submittedName>
        <fullName evidence="3">ShKT domain-containing protein</fullName>
    </submittedName>
</protein>
<dbReference type="EnsemblMetazoa" id="CJA35725a.1">
    <property type="protein sequence ID" value="CJA35725a.1"/>
    <property type="gene ID" value="WBGene00211572"/>
</dbReference>
<organism evidence="3 4">
    <name type="scientific">Caenorhabditis japonica</name>
    <dbReference type="NCBI Taxonomy" id="281687"/>
    <lineage>
        <taxon>Eukaryota</taxon>
        <taxon>Metazoa</taxon>
        <taxon>Ecdysozoa</taxon>
        <taxon>Nematoda</taxon>
        <taxon>Chromadorea</taxon>
        <taxon>Rhabditida</taxon>
        <taxon>Rhabditina</taxon>
        <taxon>Rhabditomorpha</taxon>
        <taxon>Rhabditoidea</taxon>
        <taxon>Rhabditidae</taxon>
        <taxon>Peloderinae</taxon>
        <taxon>Caenorhabditis</taxon>
    </lineage>
</organism>
<dbReference type="InterPro" id="IPR003582">
    <property type="entry name" value="ShKT_dom"/>
</dbReference>
<proteinExistence type="predicted"/>
<dbReference type="PANTHER" id="PTHR46219">
    <property type="entry name" value="PROTEIN CBG11138"/>
    <property type="match status" value="1"/>
</dbReference>
<sequence>MIFIIFAFGTLIASTAAQTCANEQSPCIKTKTANNLDVYLCPEGMTCLNNTVCCEYADIQFSTTTTTTVASSTTTTTVASSSKPIPTSSCVDQVNPSTGVSECAAKAYLCTRPGDVGLMRKECPKTCGYC</sequence>
<dbReference type="PANTHER" id="PTHR46219:SF13">
    <property type="entry name" value="SHKT DOMAIN-CONTAINING PROTEIN"/>
    <property type="match status" value="1"/>
</dbReference>
<evidence type="ECO:0000256" key="1">
    <source>
        <dbReference type="SAM" id="SignalP"/>
    </source>
</evidence>
<feature type="domain" description="ShKT" evidence="2">
    <location>
        <begin position="90"/>
        <end position="130"/>
    </location>
</feature>
<keyword evidence="1" id="KW-0732">Signal</keyword>
<dbReference type="Proteomes" id="UP000005237">
    <property type="component" value="Unassembled WGS sequence"/>
</dbReference>
<dbReference type="Pfam" id="PF01549">
    <property type="entry name" value="ShK"/>
    <property type="match status" value="1"/>
</dbReference>
<keyword evidence="4" id="KW-1185">Reference proteome</keyword>
<name>A0A8R1EKT8_CAEJA</name>
<reference evidence="4" key="1">
    <citation type="submission" date="2010-08" db="EMBL/GenBank/DDBJ databases">
        <authorList>
            <consortium name="Caenorhabditis japonica Sequencing Consortium"/>
            <person name="Wilson R.K."/>
        </authorList>
    </citation>
    <scope>NUCLEOTIDE SEQUENCE [LARGE SCALE GENOMIC DNA]</scope>
    <source>
        <strain evidence="4">DF5081</strain>
    </source>
</reference>
<evidence type="ECO:0000313" key="3">
    <source>
        <dbReference type="EnsemblMetazoa" id="CJA35725a.1"/>
    </source>
</evidence>
<feature type="signal peptide" evidence="1">
    <location>
        <begin position="1"/>
        <end position="17"/>
    </location>
</feature>
<dbReference type="AlphaFoldDB" id="A0A8R1EKT8"/>
<feature type="chain" id="PRO_5035912976" evidence="1">
    <location>
        <begin position="18"/>
        <end position="130"/>
    </location>
</feature>